<dbReference type="AlphaFoldDB" id="Q8FU40"/>
<dbReference type="KEGG" id="cef:CE0181"/>
<dbReference type="CDD" id="cd00207">
    <property type="entry name" value="fer2"/>
    <property type="match status" value="1"/>
</dbReference>
<dbReference type="STRING" id="196164.gene:10740572"/>
<reference evidence="3 4" key="1">
    <citation type="journal article" date="2003" name="Genome Res.">
        <title>Comparative complete genome sequence analysis of the amino acid replacements responsible for the thermostability of Corynebacterium efficiens.</title>
        <authorList>
            <person name="Nishio Y."/>
            <person name="Nakamura Y."/>
            <person name="Kawarabayasi Y."/>
            <person name="Usuda Y."/>
            <person name="Kimura E."/>
            <person name="Sugimoto S."/>
            <person name="Matsui K."/>
            <person name="Yamagishi A."/>
            <person name="Kikuchi H."/>
            <person name="Ikeo K."/>
            <person name="Gojobori T."/>
        </authorList>
    </citation>
    <scope>NUCLEOTIDE SEQUENCE [LARGE SCALE GENOMIC DNA]</scope>
    <source>
        <strain evidence="4">DSM 44549 / YS-314 / AJ 12310 / JCM 11189 / NBRC 100395</strain>
    </source>
</reference>
<sequence length="139" mass="15244">MTERPNVLVLKTSDGKPSEGSNPSVSADRDPVHAGERGFFYGGDMTDILHTLTVDGEDYSFTWPAGMTLLDALLAADLPAHYSCMEGHCGTSQCTLTGGRSHMLRNDVLSRYEIEQENQVLACQAIRDEEGPYHCSFDD</sequence>
<dbReference type="eggNOG" id="COG1018">
    <property type="taxonomic scope" value="Bacteria"/>
</dbReference>
<evidence type="ECO:0000313" key="4">
    <source>
        <dbReference type="Proteomes" id="UP000001409"/>
    </source>
</evidence>
<dbReference type="InterPro" id="IPR012675">
    <property type="entry name" value="Beta-grasp_dom_sf"/>
</dbReference>
<keyword evidence="4" id="KW-1185">Reference proteome</keyword>
<dbReference type="GO" id="GO:0051536">
    <property type="term" value="F:iron-sulfur cluster binding"/>
    <property type="evidence" value="ECO:0007669"/>
    <property type="project" value="InterPro"/>
</dbReference>
<dbReference type="InterPro" id="IPR001041">
    <property type="entry name" value="2Fe-2S_ferredoxin-type"/>
</dbReference>
<organism evidence="3 4">
    <name type="scientific">Corynebacterium efficiens (strain DSM 44549 / YS-314 / AJ 12310 / JCM 11189 / NBRC 100395)</name>
    <dbReference type="NCBI Taxonomy" id="196164"/>
    <lineage>
        <taxon>Bacteria</taxon>
        <taxon>Bacillati</taxon>
        <taxon>Actinomycetota</taxon>
        <taxon>Actinomycetes</taxon>
        <taxon>Mycobacteriales</taxon>
        <taxon>Corynebacteriaceae</taxon>
        <taxon>Corynebacterium</taxon>
    </lineage>
</organism>
<dbReference type="Gene3D" id="3.10.20.30">
    <property type="match status" value="1"/>
</dbReference>
<dbReference type="InterPro" id="IPR036010">
    <property type="entry name" value="2Fe-2S_ferredoxin-like_sf"/>
</dbReference>
<protein>
    <recommendedName>
        <fullName evidence="2">2Fe-2S ferredoxin-type domain-containing protein</fullName>
    </recommendedName>
</protein>
<feature type="domain" description="2Fe-2S ferredoxin-type" evidence="2">
    <location>
        <begin position="50"/>
        <end position="139"/>
    </location>
</feature>
<name>Q8FU40_COREF</name>
<evidence type="ECO:0000313" key="3">
    <source>
        <dbReference type="EMBL" id="BAC16991.1"/>
    </source>
</evidence>
<evidence type="ECO:0000259" key="2">
    <source>
        <dbReference type="PROSITE" id="PS51085"/>
    </source>
</evidence>
<dbReference type="HOGENOM" id="CLU_082632_7_4_11"/>
<dbReference type="EMBL" id="BA000035">
    <property type="protein sequence ID" value="BAC16991.1"/>
    <property type="molecule type" value="Genomic_DNA"/>
</dbReference>
<dbReference type="Proteomes" id="UP000001409">
    <property type="component" value="Chromosome"/>
</dbReference>
<dbReference type="SUPFAM" id="SSF54292">
    <property type="entry name" value="2Fe-2S ferredoxin-like"/>
    <property type="match status" value="1"/>
</dbReference>
<accession>Q8FU40</accession>
<feature type="region of interest" description="Disordered" evidence="1">
    <location>
        <begin position="1"/>
        <end position="31"/>
    </location>
</feature>
<dbReference type="Pfam" id="PF00111">
    <property type="entry name" value="Fer2"/>
    <property type="match status" value="1"/>
</dbReference>
<dbReference type="PROSITE" id="PS51085">
    <property type="entry name" value="2FE2S_FER_2"/>
    <property type="match status" value="1"/>
</dbReference>
<proteinExistence type="predicted"/>
<evidence type="ECO:0000256" key="1">
    <source>
        <dbReference type="SAM" id="MobiDB-lite"/>
    </source>
</evidence>